<protein>
    <submittedName>
        <fullName evidence="2">Carotenoid 1,2-hydratase</fullName>
    </submittedName>
</protein>
<gene>
    <name evidence="2" type="ORF">EHQ30_07395</name>
</gene>
<dbReference type="EMBL" id="RQFP01000001">
    <property type="protein sequence ID" value="TGK96421.1"/>
    <property type="molecule type" value="Genomic_DNA"/>
</dbReference>
<dbReference type="PANTHER" id="PTHR38591:SF1">
    <property type="entry name" value="BLL1000 PROTEIN"/>
    <property type="match status" value="1"/>
</dbReference>
<evidence type="ECO:0000313" key="2">
    <source>
        <dbReference type="EMBL" id="TGK96421.1"/>
    </source>
</evidence>
<reference evidence="2" key="1">
    <citation type="journal article" date="2019" name="PLoS Negl. Trop. Dis.">
        <title>Revisiting the worldwide diversity of Leptospira species in the environment.</title>
        <authorList>
            <person name="Vincent A.T."/>
            <person name="Schiettekatte O."/>
            <person name="Bourhy P."/>
            <person name="Veyrier F.J."/>
            <person name="Picardeau M."/>
        </authorList>
    </citation>
    <scope>NUCLEOTIDE SEQUENCE [LARGE SCALE GENOMIC DNA]</scope>
    <source>
        <strain evidence="2">201800277</strain>
    </source>
</reference>
<organism evidence="2 3">
    <name type="scientific">Leptospira brenneri</name>
    <dbReference type="NCBI Taxonomy" id="2023182"/>
    <lineage>
        <taxon>Bacteria</taxon>
        <taxon>Pseudomonadati</taxon>
        <taxon>Spirochaetota</taxon>
        <taxon>Spirochaetia</taxon>
        <taxon>Leptospirales</taxon>
        <taxon>Leptospiraceae</taxon>
        <taxon>Leptospira</taxon>
    </lineage>
</organism>
<dbReference type="SUPFAM" id="SSF159245">
    <property type="entry name" value="AttH-like"/>
    <property type="match status" value="1"/>
</dbReference>
<dbReference type="Gene3D" id="2.40.370.10">
    <property type="entry name" value="AttH-like domain"/>
    <property type="match status" value="2"/>
</dbReference>
<accession>A0A2M9Y427</accession>
<dbReference type="PANTHER" id="PTHR38591">
    <property type="entry name" value="HYDROLASE"/>
    <property type="match status" value="1"/>
</dbReference>
<keyword evidence="3" id="KW-1185">Reference proteome</keyword>
<comment type="caution">
    <text evidence="2">The sequence shown here is derived from an EMBL/GenBank/DDBJ whole genome shotgun (WGS) entry which is preliminary data.</text>
</comment>
<dbReference type="InterPro" id="IPR023374">
    <property type="entry name" value="AttH-like_dom_sf"/>
</dbReference>
<feature type="domain" description="AttH" evidence="1">
    <location>
        <begin position="31"/>
        <end position="198"/>
    </location>
</feature>
<dbReference type="InterPro" id="IPR010791">
    <property type="entry name" value="AttH_dom"/>
</dbReference>
<evidence type="ECO:0000259" key="1">
    <source>
        <dbReference type="Pfam" id="PF07143"/>
    </source>
</evidence>
<dbReference type="Proteomes" id="UP000297891">
    <property type="component" value="Unassembled WGS sequence"/>
</dbReference>
<evidence type="ECO:0000313" key="3">
    <source>
        <dbReference type="Proteomes" id="UP000297891"/>
    </source>
</evidence>
<dbReference type="Pfam" id="PF07143">
    <property type="entry name" value="CrtC"/>
    <property type="match status" value="1"/>
</dbReference>
<dbReference type="Pfam" id="PF17186">
    <property type="entry name" value="Lipocalin_9"/>
    <property type="match status" value="1"/>
</dbReference>
<dbReference type="OrthoDB" id="9770826at2"/>
<sequence>MNRIIILLLSVWFFHFSFPKDHSFHSDYGLEWCYFVGHLESESGNLYGYELSFFRLKFSDGKDWNPEVFPVHFAISDFSSQKYKNSQTIKRTIGGLAGYTDQTIYSGDYRLEIISKDKFHIFARSKSKDLSLDLELQGNGKILIHGKDGISIKSNRNPNIFSYYYSYPRLKTSGKISMYGKLEKIVSGNSWMDHEWSEKNAKSIPTLATGDTSWDWICLSDEFGGDYVFFRFRESQEVPPEIFGTYRDPKGKLTSWTEPGQIKMEFVGSFWKSPKTKIEYPLHWKIQYPGGEWMVSPIFNEQEFDGTKSTATIYWEGGVVAIDSKEKKSAKGYLELKGYKKPKLWWEF</sequence>
<proteinExistence type="predicted"/>
<name>A0A2M9Y427_9LEPT</name>
<dbReference type="RefSeq" id="WP_100789607.1">
    <property type="nucleotide sequence ID" value="NZ_NPDQ01000002.1"/>
</dbReference>
<dbReference type="AlphaFoldDB" id="A0A2M9Y427"/>